<dbReference type="InterPro" id="IPR044063">
    <property type="entry name" value="ZF_RING_GID"/>
</dbReference>
<evidence type="ECO:0000256" key="2">
    <source>
        <dbReference type="ARBA" id="ARBA00022490"/>
    </source>
</evidence>
<protein>
    <submittedName>
        <fullName evidence="13">Uncharacterized protein</fullName>
    </submittedName>
</protein>
<keyword evidence="5" id="KW-0862">Zinc</keyword>
<dbReference type="EMBL" id="JAATIP010000379">
    <property type="protein sequence ID" value="KAF4349896.1"/>
    <property type="molecule type" value="Genomic_DNA"/>
</dbReference>
<dbReference type="InterPro" id="IPR006595">
    <property type="entry name" value="CTLH_C"/>
</dbReference>
<dbReference type="SUPFAM" id="SSF57850">
    <property type="entry name" value="RING/U-box"/>
    <property type="match status" value="1"/>
</dbReference>
<dbReference type="SMART" id="SM00668">
    <property type="entry name" value="CTLH"/>
    <property type="match status" value="1"/>
</dbReference>
<dbReference type="InterPro" id="IPR013083">
    <property type="entry name" value="Znf_RING/FYVE/PHD"/>
</dbReference>
<accession>A0A7J6I651</accession>
<dbReference type="InterPro" id="IPR037683">
    <property type="entry name" value="Rmd5_dRing"/>
</dbReference>
<evidence type="ECO:0000313" key="12">
    <source>
        <dbReference type="EMBL" id="KAF4349896.1"/>
    </source>
</evidence>
<dbReference type="Pfam" id="PF13445">
    <property type="entry name" value="zf-RING_UBOX"/>
    <property type="match status" value="1"/>
</dbReference>
<keyword evidence="2" id="KW-0963">Cytoplasm</keyword>
<dbReference type="SMART" id="SM00667">
    <property type="entry name" value="LisH"/>
    <property type="match status" value="1"/>
</dbReference>
<dbReference type="InterPro" id="IPR045098">
    <property type="entry name" value="Fyv10_fam"/>
</dbReference>
<dbReference type="SMART" id="SM00184">
    <property type="entry name" value="RING"/>
    <property type="match status" value="1"/>
</dbReference>
<dbReference type="PROSITE" id="PS50896">
    <property type="entry name" value="LISH"/>
    <property type="match status" value="1"/>
</dbReference>
<dbReference type="GO" id="GO:0005634">
    <property type="term" value="C:nucleus"/>
    <property type="evidence" value="ECO:0007669"/>
    <property type="project" value="TreeGrafter"/>
</dbReference>
<dbReference type="Pfam" id="PF10607">
    <property type="entry name" value="CTLH"/>
    <property type="match status" value="1"/>
</dbReference>
<dbReference type="GO" id="GO:0005737">
    <property type="term" value="C:cytoplasm"/>
    <property type="evidence" value="ECO:0007669"/>
    <property type="project" value="UniProtKB-SubCell"/>
</dbReference>
<evidence type="ECO:0000313" key="15">
    <source>
        <dbReference type="Proteomes" id="UP000583929"/>
    </source>
</evidence>
<dbReference type="GO" id="GO:0061630">
    <property type="term" value="F:ubiquitin protein ligase activity"/>
    <property type="evidence" value="ECO:0007669"/>
    <property type="project" value="InterPro"/>
</dbReference>
<feature type="coiled-coil region" evidence="8">
    <location>
        <begin position="21"/>
        <end position="48"/>
    </location>
</feature>
<evidence type="ECO:0000259" key="9">
    <source>
        <dbReference type="PROSITE" id="PS50089"/>
    </source>
</evidence>
<dbReference type="Proteomes" id="UP000525078">
    <property type="component" value="Unassembled WGS sequence"/>
</dbReference>
<evidence type="ECO:0000256" key="1">
    <source>
        <dbReference type="ARBA" id="ARBA00004496"/>
    </source>
</evidence>
<gene>
    <name evidence="12" type="ORF">F8388_005127</name>
    <name evidence="13" type="ORF">G4B88_017642</name>
</gene>
<dbReference type="AlphaFoldDB" id="A0A7J6I651"/>
<evidence type="ECO:0000256" key="6">
    <source>
        <dbReference type="PROSITE-ProRule" id="PRU00175"/>
    </source>
</evidence>
<dbReference type="CDD" id="cd16652">
    <property type="entry name" value="dRING_Rmd5p-like"/>
    <property type="match status" value="1"/>
</dbReference>
<evidence type="ECO:0000259" key="10">
    <source>
        <dbReference type="PROSITE" id="PS50897"/>
    </source>
</evidence>
<feature type="zinc finger region" description="RING-Gid-type" evidence="7">
    <location>
        <begin position="329"/>
        <end position="372"/>
    </location>
</feature>
<dbReference type="PROSITE" id="PS50089">
    <property type="entry name" value="ZF_RING_2"/>
    <property type="match status" value="1"/>
</dbReference>
<comment type="caution">
    <text evidence="13">The sequence shown here is derived from an EMBL/GenBank/DDBJ whole genome shotgun (WGS) entry which is preliminary data.</text>
</comment>
<keyword evidence="15" id="KW-1185">Reference proteome</keyword>
<evidence type="ECO:0000256" key="8">
    <source>
        <dbReference type="SAM" id="Coils"/>
    </source>
</evidence>
<comment type="subcellular location">
    <subcellularLocation>
        <location evidence="1">Cytoplasm</location>
    </subcellularLocation>
</comment>
<evidence type="ECO:0000256" key="3">
    <source>
        <dbReference type="ARBA" id="ARBA00022723"/>
    </source>
</evidence>
<dbReference type="PROSITE" id="PS51867">
    <property type="entry name" value="ZF_RING_GID"/>
    <property type="match status" value="1"/>
</dbReference>
<dbReference type="GO" id="GO:0008270">
    <property type="term" value="F:zinc ion binding"/>
    <property type="evidence" value="ECO:0007669"/>
    <property type="project" value="UniProtKB-KW"/>
</dbReference>
<dbReference type="PANTHER" id="PTHR12170">
    <property type="entry name" value="MACROPHAGE ERYTHROBLAST ATTACHER-RELATED"/>
    <property type="match status" value="1"/>
</dbReference>
<dbReference type="InterPro" id="IPR024964">
    <property type="entry name" value="CTLH/CRA"/>
</dbReference>
<keyword evidence="3" id="KW-0479">Metal-binding</keyword>
<organism evidence="13 15">
    <name type="scientific">Cannabis sativa</name>
    <name type="common">Hemp</name>
    <name type="synonym">Marijuana</name>
    <dbReference type="NCBI Taxonomy" id="3483"/>
    <lineage>
        <taxon>Eukaryota</taxon>
        <taxon>Viridiplantae</taxon>
        <taxon>Streptophyta</taxon>
        <taxon>Embryophyta</taxon>
        <taxon>Tracheophyta</taxon>
        <taxon>Spermatophyta</taxon>
        <taxon>Magnoliopsida</taxon>
        <taxon>eudicotyledons</taxon>
        <taxon>Gunneridae</taxon>
        <taxon>Pentapetalae</taxon>
        <taxon>rosids</taxon>
        <taxon>fabids</taxon>
        <taxon>Rosales</taxon>
        <taxon>Cannabaceae</taxon>
        <taxon>Cannabis</taxon>
    </lineage>
</organism>
<dbReference type="Proteomes" id="UP000583929">
    <property type="component" value="Unassembled WGS sequence"/>
</dbReference>
<name>A0A7J6I651_CANSA</name>
<feature type="domain" description="RING-Gid-type" evidence="11">
    <location>
        <begin position="329"/>
        <end position="372"/>
    </location>
</feature>
<sequence length="386" mass="43896">MELNSIKDAFDRVTKKQKLSCSKIQEVIDQIDQEIEQALQKLQSANGQNSQLDYVSVLAELKIKLKEMAPLSQLESTNKEVNAAASKYPKLLEKSFSPDISKAYRNVEFDTHTVNEIIASHFYRHGLFEVGDCFVEETKEPESARSMKLLFQEMFQILDAMKCRNVQPALNWAAANSDKLKQSGSDLLLKLHSLQFIEILQNQSRDEALQYARTYLSSFASDHMAEIQKLVICILWTGRLDRSPYAQLLSPTNWEKVAEELTRQFCNLQGQSCESPLTVTISAGGQALPPLLKFMTVMTGKKLEWQSMKQLPVPVELDKEFQFHSIFVCPVSKEQSTEDNPSMLMSCGHVLCKQSITKMSKNSTRTFKCPYCPSDIDATNCRQLYF</sequence>
<dbReference type="GO" id="GO:0034657">
    <property type="term" value="C:GID complex"/>
    <property type="evidence" value="ECO:0007669"/>
    <property type="project" value="TreeGrafter"/>
</dbReference>
<reference evidence="14 15" key="1">
    <citation type="journal article" date="2020" name="bioRxiv">
        <title>Sequence and annotation of 42 cannabis genomes reveals extensive copy number variation in cannabinoid synthesis and pathogen resistance genes.</title>
        <authorList>
            <person name="Mckernan K.J."/>
            <person name="Helbert Y."/>
            <person name="Kane L.T."/>
            <person name="Ebling H."/>
            <person name="Zhang L."/>
            <person name="Liu B."/>
            <person name="Eaton Z."/>
            <person name="Mclaughlin S."/>
            <person name="Kingan S."/>
            <person name="Baybayan P."/>
            <person name="Concepcion G."/>
            <person name="Jordan M."/>
            <person name="Riva A."/>
            <person name="Barbazuk W."/>
            <person name="Harkins T."/>
        </authorList>
    </citation>
    <scope>NUCLEOTIDE SEQUENCE [LARGE SCALE GENOMIC DNA]</scope>
    <source>
        <strain evidence="14 15">cv. Jamaican Lion 4</strain>
        <strain evidence="13">Father</strain>
        <strain evidence="12">Mother</strain>
        <tissue evidence="13">Leaf</tissue>
    </source>
</reference>
<keyword evidence="8" id="KW-0175">Coiled coil</keyword>
<evidence type="ECO:0000313" key="13">
    <source>
        <dbReference type="EMBL" id="KAF4402130.1"/>
    </source>
</evidence>
<evidence type="ECO:0000259" key="11">
    <source>
        <dbReference type="PROSITE" id="PS51867"/>
    </source>
</evidence>
<keyword evidence="4 6" id="KW-0863">Zinc-finger</keyword>
<dbReference type="GO" id="GO:0043161">
    <property type="term" value="P:proteasome-mediated ubiquitin-dependent protein catabolic process"/>
    <property type="evidence" value="ECO:0007669"/>
    <property type="project" value="InterPro"/>
</dbReference>
<feature type="domain" description="RING-type" evidence="9">
    <location>
        <begin position="329"/>
        <end position="372"/>
    </location>
</feature>
<dbReference type="PROSITE" id="PS50897">
    <property type="entry name" value="CTLH"/>
    <property type="match status" value="1"/>
</dbReference>
<dbReference type="Gene3D" id="3.30.40.10">
    <property type="entry name" value="Zinc/RING finger domain, C3HC4 (zinc finger)"/>
    <property type="match status" value="1"/>
</dbReference>
<proteinExistence type="predicted"/>
<evidence type="ECO:0000256" key="4">
    <source>
        <dbReference type="ARBA" id="ARBA00022771"/>
    </source>
</evidence>
<dbReference type="InterPro" id="IPR006594">
    <property type="entry name" value="LisH"/>
</dbReference>
<dbReference type="PANTHER" id="PTHR12170:SF11">
    <property type="entry name" value="PROTEIN RMD5 HOMOLOG"/>
    <property type="match status" value="1"/>
</dbReference>
<dbReference type="InterPro" id="IPR027370">
    <property type="entry name" value="Znf-RING_euk"/>
</dbReference>
<dbReference type="FunFam" id="3.30.40.10:FF:000143">
    <property type="entry name" value="Regulator of gluconeogenesis Rmd5"/>
    <property type="match status" value="1"/>
</dbReference>
<dbReference type="InterPro" id="IPR001841">
    <property type="entry name" value="Znf_RING"/>
</dbReference>
<evidence type="ECO:0000313" key="14">
    <source>
        <dbReference type="Proteomes" id="UP000525078"/>
    </source>
</evidence>
<evidence type="ECO:0000256" key="7">
    <source>
        <dbReference type="PROSITE-ProRule" id="PRU01215"/>
    </source>
</evidence>
<evidence type="ECO:0000256" key="5">
    <source>
        <dbReference type="ARBA" id="ARBA00022833"/>
    </source>
</evidence>
<feature type="domain" description="CTLH" evidence="10">
    <location>
        <begin position="151"/>
        <end position="207"/>
    </location>
</feature>
<dbReference type="EMBL" id="JAATIQ010000009">
    <property type="protein sequence ID" value="KAF4402130.1"/>
    <property type="molecule type" value="Genomic_DNA"/>
</dbReference>
<dbReference type="InterPro" id="IPR013144">
    <property type="entry name" value="CRA_dom"/>
</dbReference>
<dbReference type="SMART" id="SM00757">
    <property type="entry name" value="CRA"/>
    <property type="match status" value="1"/>
</dbReference>